<evidence type="ECO:0000313" key="3">
    <source>
        <dbReference type="Proteomes" id="UP000264492"/>
    </source>
</evidence>
<accession>A0A371K0M4</accession>
<sequence>MAMKDAGLRIRVERELRDAFRGACAAENRDASEVLREFMRSFSEQRHAGRQTSLFALPGRERTRVRQSSGANKNK</sequence>
<protein>
    <recommendedName>
        <fullName evidence="4">Plasmid-related protein</fullName>
    </recommendedName>
</protein>
<dbReference type="SUPFAM" id="SSF47598">
    <property type="entry name" value="Ribbon-helix-helix"/>
    <property type="match status" value="1"/>
</dbReference>
<evidence type="ECO:0008006" key="4">
    <source>
        <dbReference type="Google" id="ProtNLM"/>
    </source>
</evidence>
<organism evidence="2 3">
    <name type="scientific">Lysobacter silvisoli</name>
    <dbReference type="NCBI Taxonomy" id="2293254"/>
    <lineage>
        <taxon>Bacteria</taxon>
        <taxon>Pseudomonadati</taxon>
        <taxon>Pseudomonadota</taxon>
        <taxon>Gammaproteobacteria</taxon>
        <taxon>Lysobacterales</taxon>
        <taxon>Lysobacteraceae</taxon>
        <taxon>Lysobacter</taxon>
    </lineage>
</organism>
<keyword evidence="3" id="KW-1185">Reference proteome</keyword>
<dbReference type="Gene3D" id="1.10.1220.10">
    <property type="entry name" value="Met repressor-like"/>
    <property type="match status" value="1"/>
</dbReference>
<reference evidence="2 3" key="1">
    <citation type="submission" date="2018-08" db="EMBL/GenBank/DDBJ databases">
        <title>Lysobacter sp. zong2l5, whole genome shotgun sequence.</title>
        <authorList>
            <person name="Zhang X."/>
            <person name="Feng G."/>
            <person name="Zhu H."/>
        </authorList>
    </citation>
    <scope>NUCLEOTIDE SEQUENCE [LARGE SCALE GENOMIC DNA]</scope>
    <source>
        <strain evidence="3">zong2l5</strain>
    </source>
</reference>
<dbReference type="EMBL" id="QTSU01000002">
    <property type="protein sequence ID" value="RDZ27466.1"/>
    <property type="molecule type" value="Genomic_DNA"/>
</dbReference>
<evidence type="ECO:0000313" key="2">
    <source>
        <dbReference type="EMBL" id="RDZ27466.1"/>
    </source>
</evidence>
<gene>
    <name evidence="2" type="ORF">DX914_14670</name>
</gene>
<feature type="region of interest" description="Disordered" evidence="1">
    <location>
        <begin position="45"/>
        <end position="75"/>
    </location>
</feature>
<dbReference type="Proteomes" id="UP000264492">
    <property type="component" value="Unassembled WGS sequence"/>
</dbReference>
<name>A0A371K0M4_9GAMM</name>
<dbReference type="AlphaFoldDB" id="A0A371K0M4"/>
<feature type="compositionally biased region" description="Polar residues" evidence="1">
    <location>
        <begin position="66"/>
        <end position="75"/>
    </location>
</feature>
<evidence type="ECO:0000256" key="1">
    <source>
        <dbReference type="SAM" id="MobiDB-lite"/>
    </source>
</evidence>
<comment type="caution">
    <text evidence="2">The sequence shown here is derived from an EMBL/GenBank/DDBJ whole genome shotgun (WGS) entry which is preliminary data.</text>
</comment>
<proteinExistence type="predicted"/>
<dbReference type="InterPro" id="IPR013321">
    <property type="entry name" value="Arc_rbn_hlx_hlx"/>
</dbReference>
<dbReference type="GO" id="GO:0006355">
    <property type="term" value="P:regulation of DNA-templated transcription"/>
    <property type="evidence" value="ECO:0007669"/>
    <property type="project" value="InterPro"/>
</dbReference>
<dbReference type="InterPro" id="IPR010985">
    <property type="entry name" value="Ribbon_hlx_hlx"/>
</dbReference>